<dbReference type="EMBL" id="CAJNRG010014945">
    <property type="protein sequence ID" value="CAF2159826.1"/>
    <property type="molecule type" value="Genomic_DNA"/>
</dbReference>
<dbReference type="CDD" id="cd00206">
    <property type="entry name" value="TFP_snake_toxin"/>
    <property type="match status" value="1"/>
</dbReference>
<dbReference type="InterPro" id="IPR003571">
    <property type="entry name" value="Snake_3FTx"/>
</dbReference>
<evidence type="ECO:0000256" key="1">
    <source>
        <dbReference type="SAM" id="Phobius"/>
    </source>
</evidence>
<keyword evidence="1" id="KW-0472">Membrane</keyword>
<feature type="signal peptide" evidence="2">
    <location>
        <begin position="1"/>
        <end position="20"/>
    </location>
</feature>
<evidence type="ECO:0000313" key="3">
    <source>
        <dbReference type="EMBL" id="CAF1231896.1"/>
    </source>
</evidence>
<dbReference type="EMBL" id="CAJNOV010010806">
    <property type="protein sequence ID" value="CAF1422262.1"/>
    <property type="molecule type" value="Genomic_DNA"/>
</dbReference>
<name>A0A815MCD1_9BILA</name>
<keyword evidence="1" id="KW-1133">Transmembrane helix</keyword>
<dbReference type="GO" id="GO:0090729">
    <property type="term" value="F:toxin activity"/>
    <property type="evidence" value="ECO:0007669"/>
    <property type="project" value="InterPro"/>
</dbReference>
<feature type="transmembrane region" description="Helical" evidence="1">
    <location>
        <begin position="156"/>
        <end position="176"/>
    </location>
</feature>
<evidence type="ECO:0000313" key="11">
    <source>
        <dbReference type="Proteomes" id="UP000663855"/>
    </source>
</evidence>
<dbReference type="Proteomes" id="UP000663834">
    <property type="component" value="Unassembled WGS sequence"/>
</dbReference>
<organism evidence="4 11">
    <name type="scientific">Rotaria magnacalcarata</name>
    <dbReference type="NCBI Taxonomy" id="392030"/>
    <lineage>
        <taxon>Eukaryota</taxon>
        <taxon>Metazoa</taxon>
        <taxon>Spiralia</taxon>
        <taxon>Gnathifera</taxon>
        <taxon>Rotifera</taxon>
        <taxon>Eurotatoria</taxon>
        <taxon>Bdelloidea</taxon>
        <taxon>Philodinida</taxon>
        <taxon>Philodinidae</taxon>
        <taxon>Rotaria</taxon>
    </lineage>
</organism>
<evidence type="ECO:0000313" key="5">
    <source>
        <dbReference type="EMBL" id="CAF1920979.1"/>
    </source>
</evidence>
<keyword evidence="1" id="KW-0812">Transmembrane</keyword>
<evidence type="ECO:0000313" key="10">
    <source>
        <dbReference type="EMBL" id="CAF4106601.1"/>
    </source>
</evidence>
<dbReference type="Proteomes" id="UP000663887">
    <property type="component" value="Unassembled WGS sequence"/>
</dbReference>
<dbReference type="Proteomes" id="UP000663842">
    <property type="component" value="Unassembled WGS sequence"/>
</dbReference>
<reference evidence="4" key="1">
    <citation type="submission" date="2021-02" db="EMBL/GenBank/DDBJ databases">
        <authorList>
            <person name="Nowell W R."/>
        </authorList>
    </citation>
    <scope>NUCLEOTIDE SEQUENCE</scope>
</reference>
<evidence type="ECO:0000313" key="9">
    <source>
        <dbReference type="EMBL" id="CAF3961244.1"/>
    </source>
</evidence>
<dbReference type="EMBL" id="CAJOBJ010008223">
    <property type="protein sequence ID" value="CAF4106601.1"/>
    <property type="molecule type" value="Genomic_DNA"/>
</dbReference>
<dbReference type="EMBL" id="CAJOBH010002218">
    <property type="protein sequence ID" value="CAF3895619.1"/>
    <property type="molecule type" value="Genomic_DNA"/>
</dbReference>
<evidence type="ECO:0000313" key="6">
    <source>
        <dbReference type="EMBL" id="CAF2159826.1"/>
    </source>
</evidence>
<feature type="chain" id="PRO_5036411995" evidence="2">
    <location>
        <begin position="21"/>
        <end position="179"/>
    </location>
</feature>
<dbReference type="Proteomes" id="UP000681967">
    <property type="component" value="Unassembled WGS sequence"/>
</dbReference>
<protein>
    <submittedName>
        <fullName evidence="4">Uncharacterized protein</fullName>
    </submittedName>
</protein>
<dbReference type="GO" id="GO:0005576">
    <property type="term" value="C:extracellular region"/>
    <property type="evidence" value="ECO:0007669"/>
    <property type="project" value="InterPro"/>
</dbReference>
<dbReference type="Proteomes" id="UP000663824">
    <property type="component" value="Unassembled WGS sequence"/>
</dbReference>
<dbReference type="EMBL" id="CAJNRE010000135">
    <property type="protein sequence ID" value="CAF1920979.1"/>
    <property type="molecule type" value="Genomic_DNA"/>
</dbReference>
<dbReference type="Proteomes" id="UP000676336">
    <property type="component" value="Unassembled WGS sequence"/>
</dbReference>
<comment type="caution">
    <text evidence="4">The sequence shown here is derived from an EMBL/GenBank/DDBJ whole genome shotgun (WGS) entry which is preliminary data.</text>
</comment>
<dbReference type="OrthoDB" id="10024876at2759"/>
<dbReference type="EMBL" id="CAJNOW010000087">
    <property type="protein sequence ID" value="CAF1231896.1"/>
    <property type="molecule type" value="Genomic_DNA"/>
</dbReference>
<evidence type="ECO:0000313" key="7">
    <source>
        <dbReference type="EMBL" id="CAF3776092.1"/>
    </source>
</evidence>
<evidence type="ECO:0000313" key="8">
    <source>
        <dbReference type="EMBL" id="CAF3895619.1"/>
    </source>
</evidence>
<evidence type="ECO:0000313" key="4">
    <source>
        <dbReference type="EMBL" id="CAF1422262.1"/>
    </source>
</evidence>
<dbReference type="Proteomes" id="UP000663855">
    <property type="component" value="Unassembled WGS sequence"/>
</dbReference>
<dbReference type="Proteomes" id="UP000681720">
    <property type="component" value="Unassembled WGS sequence"/>
</dbReference>
<keyword evidence="2" id="KW-0732">Signal</keyword>
<dbReference type="InterPro" id="IPR045860">
    <property type="entry name" value="Snake_toxin-like_sf"/>
</dbReference>
<dbReference type="SUPFAM" id="SSF57302">
    <property type="entry name" value="Snake toxin-like"/>
    <property type="match status" value="1"/>
</dbReference>
<sequence>MLVWWLIGSIGFLSTSIIYCENITSITSDDDAQPEDFHVNLMIANDEKEPTDSIKNDLPTNEDIIKEPNSIKTSASELLYCHECTNCDSPADVIISRCDAGVTMCYKMSKRISKTSLLIHRGCSTSKGHCTVPEDDQSNSFESVTCCRTPKCNQAVQVKLSLLLSSLGLLIIFIIFNDT</sequence>
<dbReference type="EMBL" id="CAJOBF010000221">
    <property type="protein sequence ID" value="CAF3776092.1"/>
    <property type="molecule type" value="Genomic_DNA"/>
</dbReference>
<proteinExistence type="predicted"/>
<dbReference type="AlphaFoldDB" id="A0A815MCD1"/>
<accession>A0A815MCD1</accession>
<evidence type="ECO:0000256" key="2">
    <source>
        <dbReference type="SAM" id="SignalP"/>
    </source>
</evidence>
<dbReference type="EMBL" id="CAJOBI010003240">
    <property type="protein sequence ID" value="CAF3961244.1"/>
    <property type="molecule type" value="Genomic_DNA"/>
</dbReference>
<dbReference type="Gene3D" id="2.10.60.10">
    <property type="entry name" value="CD59"/>
    <property type="match status" value="1"/>
</dbReference>
<gene>
    <name evidence="8" type="ORF">BYL167_LOCUS8196</name>
    <name evidence="4" type="ORF">CJN711_LOCUS23071</name>
    <name evidence="10" type="ORF">GIL414_LOCUS17366</name>
    <name evidence="3" type="ORF">KQP761_LOCUS1348</name>
    <name evidence="5" type="ORF">MBJ925_LOCUS2063</name>
    <name evidence="9" type="ORF">SMN809_LOCUS9803</name>
    <name evidence="7" type="ORF">UXM345_LOCUS3417</name>
    <name evidence="6" type="ORF">XDN619_LOCUS30297</name>
</gene>